<reference evidence="1 2" key="1">
    <citation type="submission" date="2022-11" db="EMBL/GenBank/DDBJ databases">
        <title>Minimal conservation of predation-associated metabolite biosynthetic gene clusters underscores biosynthetic potential of Myxococcota including descriptions for ten novel species: Archangium lansinium sp. nov., Myxococcus landrumus sp. nov., Nannocystis bai.</title>
        <authorList>
            <person name="Ahearne A."/>
            <person name="Stevens C."/>
            <person name="Dowd S."/>
        </authorList>
    </citation>
    <scope>NUCLEOTIDE SEQUENCE [LARGE SCALE GENOMIC DNA]</scope>
    <source>
        <strain evidence="1 2">NCELM</strain>
    </source>
</reference>
<gene>
    <name evidence="1" type="ORF">POL58_29880</name>
</gene>
<dbReference type="Proteomes" id="UP001217838">
    <property type="component" value="Unassembled WGS sequence"/>
</dbReference>
<dbReference type="SUPFAM" id="SSF160631">
    <property type="entry name" value="SMI1/KNR4-like"/>
    <property type="match status" value="1"/>
</dbReference>
<dbReference type="EMBL" id="JAQNDN010000019">
    <property type="protein sequence ID" value="MDC0671993.1"/>
    <property type="molecule type" value="Genomic_DNA"/>
</dbReference>
<sequence length="265" mass="29013">MTDLWPSLVALIGAHCPGFLATAEGVERAELARWEARFGLTLPRIYVDLMRTMGRSSGEFNPLGAYEHRLEPLAEYWAWMAEEEPAPYPRDQYFLIGVDPDPSAISPFELFLDLSRGDGVDAALVEMGSNGVYEADARHDIGQTLGELLAERALTFFELSDRPERSGLLIFGDEPSLPSIKADVVKQLRDMGGSPLPPDLAGVTCLRFTGTSVLVSLGARQNLVAVAIAGNAREDVVALLNRLRASWPRSTPRSMSGDRARRTGR</sequence>
<keyword evidence="2" id="KW-1185">Reference proteome</keyword>
<evidence type="ECO:0000313" key="2">
    <source>
        <dbReference type="Proteomes" id="UP001217838"/>
    </source>
</evidence>
<accession>A0ABT5BEZ3</accession>
<protein>
    <submittedName>
        <fullName evidence="1">SMI1/KNR4 family protein</fullName>
    </submittedName>
</protein>
<proteinExistence type="predicted"/>
<dbReference type="InterPro" id="IPR037883">
    <property type="entry name" value="Knr4/Smi1-like_sf"/>
</dbReference>
<name>A0ABT5BEZ3_9BACT</name>
<organism evidence="1 2">
    <name type="scientific">Nannocystis radixulma</name>
    <dbReference type="NCBI Taxonomy" id="2995305"/>
    <lineage>
        <taxon>Bacteria</taxon>
        <taxon>Pseudomonadati</taxon>
        <taxon>Myxococcota</taxon>
        <taxon>Polyangia</taxon>
        <taxon>Nannocystales</taxon>
        <taxon>Nannocystaceae</taxon>
        <taxon>Nannocystis</taxon>
    </lineage>
</organism>
<comment type="caution">
    <text evidence="1">The sequence shown here is derived from an EMBL/GenBank/DDBJ whole genome shotgun (WGS) entry which is preliminary data.</text>
</comment>
<evidence type="ECO:0000313" key="1">
    <source>
        <dbReference type="EMBL" id="MDC0671993.1"/>
    </source>
</evidence>
<dbReference type="RefSeq" id="WP_272003034.1">
    <property type="nucleotide sequence ID" value="NZ_JAQNDN010000019.1"/>
</dbReference>